<protein>
    <submittedName>
        <fullName evidence="1">Uncharacterized protein</fullName>
    </submittedName>
</protein>
<name>A0A854PNG1_9LACO</name>
<dbReference type="AlphaFoldDB" id="A0A854PNG1"/>
<sequence length="99" mass="11458">MTRVTINNAESYEGFADEPYLSGKGNCLTLKWYDINYETFHLKSGNMTTIFIPLEIIDKIEAILYSNPCWGHPPINEFVFSQDLKSRLMAIHNEKIKNN</sequence>
<evidence type="ECO:0000313" key="1">
    <source>
        <dbReference type="EMBL" id="OXC23904.1"/>
    </source>
</evidence>
<gene>
    <name evidence="1" type="ORF">AYP82_05500</name>
</gene>
<proteinExistence type="predicted"/>
<dbReference type="Proteomes" id="UP000198437">
    <property type="component" value="Unassembled WGS sequence"/>
</dbReference>
<organism evidence="1 2">
    <name type="scientific">Lactobacillus crispatus</name>
    <dbReference type="NCBI Taxonomy" id="47770"/>
    <lineage>
        <taxon>Bacteria</taxon>
        <taxon>Bacillati</taxon>
        <taxon>Bacillota</taxon>
        <taxon>Bacilli</taxon>
        <taxon>Lactobacillales</taxon>
        <taxon>Lactobacillaceae</taxon>
        <taxon>Lactobacillus</taxon>
    </lineage>
</organism>
<reference evidence="1 2" key="1">
    <citation type="submission" date="2016-05" db="EMBL/GenBank/DDBJ databases">
        <authorList>
            <person name="Johnson T.J."/>
            <person name="Youmans B.P."/>
            <person name="Case K.A."/>
        </authorList>
    </citation>
    <scope>NUCLEOTIDE SEQUENCE [LARGE SCALE GENOMIC DNA]</scope>
    <source>
        <strain evidence="1 2">UMNLC6</strain>
    </source>
</reference>
<evidence type="ECO:0000313" key="2">
    <source>
        <dbReference type="Proteomes" id="UP000198437"/>
    </source>
</evidence>
<comment type="caution">
    <text evidence="1">The sequence shown here is derived from an EMBL/GenBank/DDBJ whole genome shotgun (WGS) entry which is preliminary data.</text>
</comment>
<dbReference type="EMBL" id="LYQW01000005">
    <property type="protein sequence ID" value="OXC23904.1"/>
    <property type="molecule type" value="Genomic_DNA"/>
</dbReference>
<accession>A0A854PNG1</accession>